<protein>
    <submittedName>
        <fullName evidence="4">DUF4232 domain-containing protein</fullName>
    </submittedName>
</protein>
<reference evidence="4 5" key="1">
    <citation type="submission" date="2019-09" db="EMBL/GenBank/DDBJ databases">
        <title>Isolation and identification of active actinomycetes.</title>
        <authorList>
            <person name="Yu Z."/>
            <person name="Han C."/>
            <person name="Yu B."/>
        </authorList>
    </citation>
    <scope>NUCLEOTIDE SEQUENCE [LARGE SCALE GENOMIC DNA]</scope>
    <source>
        <strain evidence="4 5">NEAU-H2</strain>
    </source>
</reference>
<evidence type="ECO:0000256" key="1">
    <source>
        <dbReference type="SAM" id="MobiDB-lite"/>
    </source>
</evidence>
<organism evidence="4 5">
    <name type="scientific">Streptomyces triticiradicis</name>
    <dbReference type="NCBI Taxonomy" id="2651189"/>
    <lineage>
        <taxon>Bacteria</taxon>
        <taxon>Bacillati</taxon>
        <taxon>Actinomycetota</taxon>
        <taxon>Actinomycetes</taxon>
        <taxon>Kitasatosporales</taxon>
        <taxon>Streptomycetaceae</taxon>
        <taxon>Streptomyces</taxon>
    </lineage>
</organism>
<gene>
    <name evidence="4" type="ORF">F8144_36815</name>
</gene>
<keyword evidence="5" id="KW-1185">Reference proteome</keyword>
<accession>A0A7J5D4V4</accession>
<feature type="domain" description="DUF4232" evidence="3">
    <location>
        <begin position="123"/>
        <end position="255"/>
    </location>
</feature>
<feature type="compositionally biased region" description="Low complexity" evidence="1">
    <location>
        <begin position="11"/>
        <end position="20"/>
    </location>
</feature>
<feature type="transmembrane region" description="Helical" evidence="2">
    <location>
        <begin position="47"/>
        <end position="65"/>
    </location>
</feature>
<evidence type="ECO:0000313" key="4">
    <source>
        <dbReference type="EMBL" id="KAB1979116.1"/>
    </source>
</evidence>
<sequence>MIATKRRRAGAADPAGPPARSEVPTVSLPARGAPCRAAALRARTVRTVLLVCLIAAAAGACGLSAEIDRERDPGRTAVPDPVPSVVGTDAAHLPYPSGTSTDGSLVIEVPGPSRTAPTRPGPCPPSGLRLDAGPVDAAMGLRGMTLTLTDCGERPYEVNGRPAVVHVLDRDGAPITGVRVVAGTDEVPMAPADPGPEPFTLHPGESARASLYWRMAAQEGVSLRIAPQKGQPAVTLKLPDPLDIGPENTLGTTAWAPVR</sequence>
<keyword evidence="2" id="KW-0812">Transmembrane</keyword>
<dbReference type="Proteomes" id="UP000442990">
    <property type="component" value="Unassembled WGS sequence"/>
</dbReference>
<dbReference type="InterPro" id="IPR025326">
    <property type="entry name" value="DUF4232"/>
</dbReference>
<dbReference type="EMBL" id="WBKG01000044">
    <property type="protein sequence ID" value="KAB1979116.1"/>
    <property type="molecule type" value="Genomic_DNA"/>
</dbReference>
<comment type="caution">
    <text evidence="4">The sequence shown here is derived from an EMBL/GenBank/DDBJ whole genome shotgun (WGS) entry which is preliminary data.</text>
</comment>
<evidence type="ECO:0000313" key="5">
    <source>
        <dbReference type="Proteomes" id="UP000442990"/>
    </source>
</evidence>
<name>A0A7J5D4V4_9ACTN</name>
<proteinExistence type="predicted"/>
<dbReference type="Pfam" id="PF14016">
    <property type="entry name" value="DUF4232"/>
    <property type="match status" value="1"/>
</dbReference>
<keyword evidence="2" id="KW-1133">Transmembrane helix</keyword>
<feature type="region of interest" description="Disordered" evidence="1">
    <location>
        <begin position="1"/>
        <end position="25"/>
    </location>
</feature>
<evidence type="ECO:0000256" key="2">
    <source>
        <dbReference type="SAM" id="Phobius"/>
    </source>
</evidence>
<dbReference type="AlphaFoldDB" id="A0A7J5D4V4"/>
<evidence type="ECO:0000259" key="3">
    <source>
        <dbReference type="Pfam" id="PF14016"/>
    </source>
</evidence>
<keyword evidence="2" id="KW-0472">Membrane</keyword>